<reference evidence="1" key="2">
    <citation type="journal article" date="2021" name="PeerJ">
        <title>Extensive microbial diversity within the chicken gut microbiome revealed by metagenomics and culture.</title>
        <authorList>
            <person name="Gilroy R."/>
            <person name="Ravi A."/>
            <person name="Getino M."/>
            <person name="Pursley I."/>
            <person name="Horton D.L."/>
            <person name="Alikhan N.F."/>
            <person name="Baker D."/>
            <person name="Gharbi K."/>
            <person name="Hall N."/>
            <person name="Watson M."/>
            <person name="Adriaenssens E.M."/>
            <person name="Foster-Nyarko E."/>
            <person name="Jarju S."/>
            <person name="Secka A."/>
            <person name="Antonio M."/>
            <person name="Oren A."/>
            <person name="Chaudhuri R.R."/>
            <person name="La Ragione R."/>
            <person name="Hildebrand F."/>
            <person name="Pallen M.J."/>
        </authorList>
    </citation>
    <scope>NUCLEOTIDE SEQUENCE</scope>
    <source>
        <strain evidence="1">ChiHcec3-6078</strain>
    </source>
</reference>
<protein>
    <submittedName>
        <fullName evidence="1">Uncharacterized protein</fullName>
    </submittedName>
</protein>
<dbReference type="Proteomes" id="UP000824090">
    <property type="component" value="Unassembled WGS sequence"/>
</dbReference>
<gene>
    <name evidence="1" type="ORF">IAC50_05050</name>
</gene>
<evidence type="ECO:0000313" key="1">
    <source>
        <dbReference type="EMBL" id="HIU25844.1"/>
    </source>
</evidence>
<comment type="caution">
    <text evidence="1">The sequence shown here is derived from an EMBL/GenBank/DDBJ whole genome shotgun (WGS) entry which is preliminary data.</text>
</comment>
<dbReference type="AlphaFoldDB" id="A0A9D1I0R5"/>
<dbReference type="InterPro" id="IPR023833">
    <property type="entry name" value="Signal_pept_SipW-depend-type"/>
</dbReference>
<proteinExistence type="predicted"/>
<accession>A0A9D1I0R5</accession>
<sequence>MIKTKKSLWAAGFALLVCIALLIGTTLAWFTDSVSNRGNRIQAGSLEVSFAQLNSEGEYVAVGEEPIFNYDKWEPG</sequence>
<reference evidence="1" key="1">
    <citation type="submission" date="2020-10" db="EMBL/GenBank/DDBJ databases">
        <authorList>
            <person name="Gilroy R."/>
        </authorList>
    </citation>
    <scope>NUCLEOTIDE SEQUENCE</scope>
    <source>
        <strain evidence="1">ChiHcec3-6078</strain>
    </source>
</reference>
<dbReference type="NCBIfam" id="TIGR04088">
    <property type="entry name" value="cognate_SipW"/>
    <property type="match status" value="1"/>
</dbReference>
<dbReference type="EMBL" id="DVMP01000089">
    <property type="protein sequence ID" value="HIU25844.1"/>
    <property type="molecule type" value="Genomic_DNA"/>
</dbReference>
<organism evidence="1 2">
    <name type="scientific">Candidatus Allocopromorpha excrementigallinarum</name>
    <dbReference type="NCBI Taxonomy" id="2840742"/>
    <lineage>
        <taxon>Bacteria</taxon>
        <taxon>Bacillati</taxon>
        <taxon>Bacillota</taxon>
        <taxon>Clostridia</taxon>
        <taxon>Eubacteriales</taxon>
        <taxon>Eubacteriaceae</taxon>
        <taxon>Eubacteriaceae incertae sedis</taxon>
        <taxon>Candidatus Allocopromorpha</taxon>
    </lineage>
</organism>
<evidence type="ECO:0000313" key="2">
    <source>
        <dbReference type="Proteomes" id="UP000824090"/>
    </source>
</evidence>
<name>A0A9D1I0R5_9FIRM</name>